<dbReference type="Proteomes" id="UP001186944">
    <property type="component" value="Unassembled WGS sequence"/>
</dbReference>
<dbReference type="Gene3D" id="3.30.70.330">
    <property type="match status" value="1"/>
</dbReference>
<reference evidence="5" key="1">
    <citation type="submission" date="2019-08" db="EMBL/GenBank/DDBJ databases">
        <title>The improved chromosome-level genome for the pearl oyster Pinctada fucata martensii using PacBio sequencing and Hi-C.</title>
        <authorList>
            <person name="Zheng Z."/>
        </authorList>
    </citation>
    <scope>NUCLEOTIDE SEQUENCE</scope>
    <source>
        <strain evidence="5">ZZ-2019</strain>
        <tissue evidence="5">Adductor muscle</tissue>
    </source>
</reference>
<proteinExistence type="predicted"/>
<evidence type="ECO:0000313" key="6">
    <source>
        <dbReference type="Proteomes" id="UP001186944"/>
    </source>
</evidence>
<feature type="compositionally biased region" description="Acidic residues" evidence="3">
    <location>
        <begin position="408"/>
        <end position="419"/>
    </location>
</feature>
<accession>A0AA88XZP1</accession>
<name>A0AA88XZP1_PINIB</name>
<feature type="compositionally biased region" description="Basic and acidic residues" evidence="3">
    <location>
        <begin position="522"/>
        <end position="545"/>
    </location>
</feature>
<dbReference type="InterPro" id="IPR012677">
    <property type="entry name" value="Nucleotide-bd_a/b_plait_sf"/>
</dbReference>
<feature type="compositionally biased region" description="Polar residues" evidence="3">
    <location>
        <begin position="510"/>
        <end position="520"/>
    </location>
</feature>
<dbReference type="PANTHER" id="PTHR16001:SF4">
    <property type="entry name" value="ECTO-NOX DISULFIDE-THIOL EXCHANGER 1-LIKE PROTEIN"/>
    <property type="match status" value="1"/>
</dbReference>
<protein>
    <recommendedName>
        <fullName evidence="4">RRM domain-containing protein</fullName>
    </recommendedName>
</protein>
<evidence type="ECO:0000313" key="5">
    <source>
        <dbReference type="EMBL" id="KAK3094898.1"/>
    </source>
</evidence>
<feature type="region of interest" description="Disordered" evidence="3">
    <location>
        <begin position="400"/>
        <end position="429"/>
    </location>
</feature>
<keyword evidence="1" id="KW-0694">RNA-binding</keyword>
<organism evidence="5 6">
    <name type="scientific">Pinctada imbricata</name>
    <name type="common">Atlantic pearl-oyster</name>
    <name type="synonym">Pinctada martensii</name>
    <dbReference type="NCBI Taxonomy" id="66713"/>
    <lineage>
        <taxon>Eukaryota</taxon>
        <taxon>Metazoa</taxon>
        <taxon>Spiralia</taxon>
        <taxon>Lophotrochozoa</taxon>
        <taxon>Mollusca</taxon>
        <taxon>Bivalvia</taxon>
        <taxon>Autobranchia</taxon>
        <taxon>Pteriomorphia</taxon>
        <taxon>Pterioida</taxon>
        <taxon>Pterioidea</taxon>
        <taxon>Pteriidae</taxon>
        <taxon>Pinctada</taxon>
    </lineage>
</organism>
<sequence length="656" mass="74617">MPLDPMRNNQPLQFNTNKGKPPMPVEGDLDRNDPYPDSSTPGEMMGGGGMYGGPSGPGMGDMSFPGGNMMQGGGNMMQGNMMGSDPNMMMMFNQYGNLGPNGPNLGSSGPWLNQNIINPIFLPKEIITLKSSVLYPPPPNAAPPTTRERPPGCRTAFVGGLPENVTEDMILEIFENFGVICSIRKGKKNFCHIRFELEDSVDRSLYISGYRMKIEDKDDKPNTGRLHVDYAMARDDQYEFECKQRMMAREMRHRQRLEEERIRPPSPPPIVHFSDHEANSLMDRLKSEDGFMKASLILLTWLERGDLTKRNVNIFYSMVQCTNSQVRRLMAEKQQHEEELVKMKENFKKIFEGILHQFDQIEKVFSLAHKQRNWDHFSKAQRKNIELWFRQAQEIKKSQQEEYLSERVDDDMEMSDGEDGPTPAKKGKPLEAFNQSQLDAYMEKHNLREENDSLKCQVEAFKNEIEMVKHENKAALSEKESQLKLLQQAMQGMQQQLIQSKSEVKELQTKMSTMRTTMKATESQEKKDEEKEVKEDTTKSSTEKSTNDVIIVTSPAKEVSASTVSSSGMALTEKEGRLIGLISCFLHVHPNGASVDYIWSYLHQLNVQVRTSELEDLLERLPMLYQQVLSGVGATIEKRWKFVAYSGTSAPTIGFS</sequence>
<dbReference type="InterPro" id="IPR035979">
    <property type="entry name" value="RBD_domain_sf"/>
</dbReference>
<dbReference type="GO" id="GO:0007624">
    <property type="term" value="P:ultradian rhythm"/>
    <property type="evidence" value="ECO:0007669"/>
    <property type="project" value="InterPro"/>
</dbReference>
<gene>
    <name evidence="5" type="ORF">FSP39_007650</name>
</gene>
<dbReference type="InterPro" id="IPR056611">
    <property type="entry name" value="ENOX1/2_dom"/>
</dbReference>
<evidence type="ECO:0000256" key="2">
    <source>
        <dbReference type="SAM" id="Coils"/>
    </source>
</evidence>
<feature type="domain" description="RRM" evidence="4">
    <location>
        <begin position="154"/>
        <end position="233"/>
    </location>
</feature>
<keyword evidence="6" id="KW-1185">Reference proteome</keyword>
<dbReference type="PROSITE" id="PS50102">
    <property type="entry name" value="RRM"/>
    <property type="match status" value="1"/>
</dbReference>
<feature type="coiled-coil region" evidence="2">
    <location>
        <begin position="319"/>
        <end position="346"/>
    </location>
</feature>
<dbReference type="AlphaFoldDB" id="A0AA88XZP1"/>
<dbReference type="GO" id="GO:0003723">
    <property type="term" value="F:RNA binding"/>
    <property type="evidence" value="ECO:0007669"/>
    <property type="project" value="UniProtKB-UniRule"/>
</dbReference>
<dbReference type="SUPFAM" id="SSF54928">
    <property type="entry name" value="RNA-binding domain, RBD"/>
    <property type="match status" value="1"/>
</dbReference>
<dbReference type="GO" id="GO:0009897">
    <property type="term" value="C:external side of plasma membrane"/>
    <property type="evidence" value="ECO:0007669"/>
    <property type="project" value="InterPro"/>
</dbReference>
<dbReference type="Pfam" id="PF00076">
    <property type="entry name" value="RRM_1"/>
    <property type="match status" value="1"/>
</dbReference>
<dbReference type="InterPro" id="IPR038876">
    <property type="entry name" value="ENOX"/>
</dbReference>
<feature type="compositionally biased region" description="Gly residues" evidence="3">
    <location>
        <begin position="44"/>
        <end position="59"/>
    </location>
</feature>
<dbReference type="SMART" id="SM00360">
    <property type="entry name" value="RRM"/>
    <property type="match status" value="1"/>
</dbReference>
<keyword evidence="2" id="KW-0175">Coiled coil</keyword>
<feature type="region of interest" description="Disordered" evidence="3">
    <location>
        <begin position="1"/>
        <end position="60"/>
    </location>
</feature>
<evidence type="ECO:0000256" key="1">
    <source>
        <dbReference type="PROSITE-ProRule" id="PRU00176"/>
    </source>
</evidence>
<evidence type="ECO:0000256" key="3">
    <source>
        <dbReference type="SAM" id="MobiDB-lite"/>
    </source>
</evidence>
<dbReference type="PANTHER" id="PTHR16001">
    <property type="entry name" value="ECTO-NOX DISULFIDE-THIOL EXCHANGER"/>
    <property type="match status" value="1"/>
</dbReference>
<feature type="region of interest" description="Disordered" evidence="3">
    <location>
        <begin position="510"/>
        <end position="545"/>
    </location>
</feature>
<dbReference type="InterPro" id="IPR000504">
    <property type="entry name" value="RRM_dom"/>
</dbReference>
<dbReference type="GO" id="GO:0016491">
    <property type="term" value="F:oxidoreductase activity"/>
    <property type="evidence" value="ECO:0007669"/>
    <property type="project" value="InterPro"/>
</dbReference>
<feature type="compositionally biased region" description="Polar residues" evidence="3">
    <location>
        <begin position="7"/>
        <end position="18"/>
    </location>
</feature>
<evidence type="ECO:0000259" key="4">
    <source>
        <dbReference type="PROSITE" id="PS50102"/>
    </source>
</evidence>
<dbReference type="Pfam" id="PF23267">
    <property type="entry name" value="ENOX1"/>
    <property type="match status" value="1"/>
</dbReference>
<dbReference type="EMBL" id="VSWD01000008">
    <property type="protein sequence ID" value="KAK3094898.1"/>
    <property type="molecule type" value="Genomic_DNA"/>
</dbReference>
<comment type="caution">
    <text evidence="5">The sequence shown here is derived from an EMBL/GenBank/DDBJ whole genome shotgun (WGS) entry which is preliminary data.</text>
</comment>